<dbReference type="GO" id="GO:0008168">
    <property type="term" value="F:methyltransferase activity"/>
    <property type="evidence" value="ECO:0007669"/>
    <property type="project" value="UniProtKB-KW"/>
</dbReference>
<dbReference type="InterPro" id="IPR052709">
    <property type="entry name" value="Transposase-MT_Hybrid"/>
</dbReference>
<dbReference type="PANTHER" id="PTHR46060">
    <property type="entry name" value="MARINER MOS1 TRANSPOSASE-LIKE PROTEIN"/>
    <property type="match status" value="1"/>
</dbReference>
<dbReference type="GO" id="GO:0032259">
    <property type="term" value="P:methylation"/>
    <property type="evidence" value="ECO:0007669"/>
    <property type="project" value="UniProtKB-KW"/>
</dbReference>
<sequence length="194" mass="21841">MDTGKARDVGSDRTMWRVVVSGYPLKVNVGIVDEYQAQFYSHRSRRLASRWTAAAKPPAPCCSNSAIDELSEIAVLWYRRAERAESDKSHRKAPSQGVEQKRPGLINRKDVVFHHDNARANTFSATQQILREFAWNVLMHPPYSPDLAPSDFHLFRPWGLDSSARADPRDGRGGGGVPNVLSEARNEWSNRCLP</sequence>
<evidence type="ECO:0000313" key="2">
    <source>
        <dbReference type="EMBL" id="GBP21165.1"/>
    </source>
</evidence>
<comment type="caution">
    <text evidence="2">The sequence shown here is derived from an EMBL/GenBank/DDBJ whole genome shotgun (WGS) entry which is preliminary data.</text>
</comment>
<evidence type="ECO:0000256" key="1">
    <source>
        <dbReference type="SAM" id="MobiDB-lite"/>
    </source>
</evidence>
<dbReference type="EMBL" id="BGZK01000125">
    <property type="protein sequence ID" value="GBP21165.1"/>
    <property type="molecule type" value="Genomic_DNA"/>
</dbReference>
<organism evidence="2 3">
    <name type="scientific">Eumeta variegata</name>
    <name type="common">Bagworm moth</name>
    <name type="synonym">Eumeta japonica</name>
    <dbReference type="NCBI Taxonomy" id="151549"/>
    <lineage>
        <taxon>Eukaryota</taxon>
        <taxon>Metazoa</taxon>
        <taxon>Ecdysozoa</taxon>
        <taxon>Arthropoda</taxon>
        <taxon>Hexapoda</taxon>
        <taxon>Insecta</taxon>
        <taxon>Pterygota</taxon>
        <taxon>Neoptera</taxon>
        <taxon>Endopterygota</taxon>
        <taxon>Lepidoptera</taxon>
        <taxon>Glossata</taxon>
        <taxon>Ditrysia</taxon>
        <taxon>Tineoidea</taxon>
        <taxon>Psychidae</taxon>
        <taxon>Oiketicinae</taxon>
        <taxon>Eumeta</taxon>
    </lineage>
</organism>
<dbReference type="GO" id="GO:0003676">
    <property type="term" value="F:nucleic acid binding"/>
    <property type="evidence" value="ECO:0007669"/>
    <property type="project" value="InterPro"/>
</dbReference>
<gene>
    <name evidence="2" type="primary">SETMAR</name>
    <name evidence="2" type="ORF">EVAR_11196_1</name>
</gene>
<evidence type="ECO:0000313" key="3">
    <source>
        <dbReference type="Proteomes" id="UP000299102"/>
    </source>
</evidence>
<reference evidence="2 3" key="1">
    <citation type="journal article" date="2019" name="Commun. Biol.">
        <title>The bagworm genome reveals a unique fibroin gene that provides high tensile strength.</title>
        <authorList>
            <person name="Kono N."/>
            <person name="Nakamura H."/>
            <person name="Ohtoshi R."/>
            <person name="Tomita M."/>
            <person name="Numata K."/>
            <person name="Arakawa K."/>
        </authorList>
    </citation>
    <scope>NUCLEOTIDE SEQUENCE [LARGE SCALE GENOMIC DNA]</scope>
</reference>
<feature type="region of interest" description="Disordered" evidence="1">
    <location>
        <begin position="163"/>
        <end position="194"/>
    </location>
</feature>
<protein>
    <submittedName>
        <fullName evidence="2">Histone-lysine N-methyltransferase SETMAR</fullName>
    </submittedName>
</protein>
<dbReference type="Gene3D" id="3.30.420.10">
    <property type="entry name" value="Ribonuclease H-like superfamily/Ribonuclease H"/>
    <property type="match status" value="1"/>
</dbReference>
<dbReference type="PANTHER" id="PTHR46060:SF1">
    <property type="entry name" value="MARINER MOS1 TRANSPOSASE-LIKE PROTEIN"/>
    <property type="match status" value="1"/>
</dbReference>
<dbReference type="OrthoDB" id="616263at2759"/>
<proteinExistence type="predicted"/>
<dbReference type="STRING" id="151549.A0A4C1U448"/>
<dbReference type="AlphaFoldDB" id="A0A4C1U448"/>
<keyword evidence="2" id="KW-0489">Methyltransferase</keyword>
<dbReference type="InterPro" id="IPR036397">
    <property type="entry name" value="RNaseH_sf"/>
</dbReference>
<name>A0A4C1U448_EUMVA</name>
<dbReference type="Proteomes" id="UP000299102">
    <property type="component" value="Unassembled WGS sequence"/>
</dbReference>
<accession>A0A4C1U448</accession>
<keyword evidence="2" id="KW-0808">Transferase</keyword>
<keyword evidence="3" id="KW-1185">Reference proteome</keyword>